<proteinExistence type="inferred from homology"/>
<keyword evidence="7 11" id="KW-0676">Redox-active center</keyword>
<organism evidence="14 15">
    <name type="scientific">Candidatus Competibacter denitrificans Run_A_D11</name>
    <dbReference type="NCBI Taxonomy" id="1400863"/>
    <lineage>
        <taxon>Bacteria</taxon>
        <taxon>Pseudomonadati</taxon>
        <taxon>Pseudomonadota</taxon>
        <taxon>Gammaproteobacteria</taxon>
        <taxon>Candidatus Competibacteraceae</taxon>
        <taxon>Candidatus Competibacter</taxon>
    </lineage>
</organism>
<feature type="binding site" evidence="9">
    <location>
        <position position="51"/>
    </location>
    <ligand>
        <name>FAD</name>
        <dbReference type="ChEBI" id="CHEBI:57692"/>
    </ligand>
</feature>
<dbReference type="GO" id="GO:0004362">
    <property type="term" value="F:glutathione-disulfide reductase (NADPH) activity"/>
    <property type="evidence" value="ECO:0007669"/>
    <property type="project" value="UniProtKB-EC"/>
</dbReference>
<comment type="caution">
    <text evidence="14">The sequence shown here is derived from an EMBL/GenBank/DDBJ whole genome shotgun (WGS) entry which is preliminary data.</text>
</comment>
<dbReference type="FunFam" id="3.30.390.30:FF:000003">
    <property type="entry name" value="Glutathione reductase"/>
    <property type="match status" value="1"/>
</dbReference>
<evidence type="ECO:0000256" key="3">
    <source>
        <dbReference type="ARBA" id="ARBA00022630"/>
    </source>
</evidence>
<dbReference type="SUPFAM" id="SSF51905">
    <property type="entry name" value="FAD/NAD(P)-binding domain"/>
    <property type="match status" value="1"/>
</dbReference>
<reference evidence="14" key="2">
    <citation type="submission" date="2014-03" db="EMBL/GenBank/DDBJ databases">
        <title>Candidatus Competibacter-lineage genomes retrieved from metagenomes reveal functional metabolic diversity.</title>
        <authorList>
            <person name="McIlroy S.J."/>
            <person name="Albertsen M."/>
            <person name="Andresen E.K."/>
            <person name="Saunders A.M."/>
            <person name="Kristiansen R."/>
            <person name="Stokholm-Bjerregaard M."/>
            <person name="Nielsen K.L."/>
            <person name="Nielsen P.H."/>
        </authorList>
    </citation>
    <scope>NUCLEOTIDE SEQUENCE</scope>
    <source>
        <strain evidence="14">Run_A_D11</strain>
    </source>
</reference>
<dbReference type="PRINTS" id="PR00368">
    <property type="entry name" value="FADPNR"/>
</dbReference>
<feature type="active site" description="Proton acceptor" evidence="8">
    <location>
        <position position="438"/>
    </location>
</feature>
<feature type="binding site" evidence="9">
    <location>
        <begin position="173"/>
        <end position="180"/>
    </location>
    <ligand>
        <name>NAD(+)</name>
        <dbReference type="ChEBI" id="CHEBI:57540"/>
    </ligand>
</feature>
<dbReference type="InterPro" id="IPR046952">
    <property type="entry name" value="GSHR/TRXR-like"/>
</dbReference>
<evidence type="ECO:0000256" key="9">
    <source>
        <dbReference type="PIRSR" id="PIRSR000350-3"/>
    </source>
</evidence>
<dbReference type="NCBIfam" id="NF004776">
    <property type="entry name" value="PRK06116.1"/>
    <property type="match status" value="1"/>
</dbReference>
<dbReference type="PIRSF" id="PIRSF000350">
    <property type="entry name" value="Mercury_reductase_MerA"/>
    <property type="match status" value="1"/>
</dbReference>
<evidence type="ECO:0000259" key="12">
    <source>
        <dbReference type="Pfam" id="PF02852"/>
    </source>
</evidence>
<dbReference type="OrthoDB" id="9800167at2"/>
<dbReference type="PRINTS" id="PR00411">
    <property type="entry name" value="PNDRDTASEI"/>
</dbReference>
<feature type="disulfide bond" description="Redox-active" evidence="10">
    <location>
        <begin position="42"/>
        <end position="47"/>
    </location>
</feature>
<dbReference type="InterPro" id="IPR023753">
    <property type="entry name" value="FAD/NAD-binding_dom"/>
</dbReference>
<accession>W6MAP2</accession>
<dbReference type="AlphaFoldDB" id="W6MAP2"/>
<dbReference type="EMBL" id="CBTJ020000076">
    <property type="protein sequence ID" value="CDI03839.1"/>
    <property type="molecule type" value="Genomic_DNA"/>
</dbReference>
<reference evidence="14" key="1">
    <citation type="submission" date="2013-07" db="EMBL/GenBank/DDBJ databases">
        <authorList>
            <person name="McIlroy S."/>
        </authorList>
    </citation>
    <scope>NUCLEOTIDE SEQUENCE [LARGE SCALE GENOMIC DNA]</scope>
    <source>
        <strain evidence="14">Run_A_D11</strain>
    </source>
</reference>
<comment type="similarity">
    <text evidence="1 11">Belongs to the class-I pyridine nucleotide-disulfide oxidoreductase family.</text>
</comment>
<evidence type="ECO:0000256" key="1">
    <source>
        <dbReference type="ARBA" id="ARBA00007532"/>
    </source>
</evidence>
<comment type="cofactor">
    <cofactor evidence="9">
        <name>FAD</name>
        <dbReference type="ChEBI" id="CHEBI:57692"/>
    </cofactor>
    <text evidence="9">Binds 1 FAD per subunit.</text>
</comment>
<feature type="domain" description="Pyridine nucleotide-disulphide oxidoreductase dimerisation" evidence="12">
    <location>
        <begin position="339"/>
        <end position="448"/>
    </location>
</feature>
<dbReference type="InterPro" id="IPR036188">
    <property type="entry name" value="FAD/NAD-bd_sf"/>
</dbReference>
<dbReference type="GO" id="GO:0050660">
    <property type="term" value="F:flavin adenine dinucleotide binding"/>
    <property type="evidence" value="ECO:0007669"/>
    <property type="project" value="InterPro"/>
</dbReference>
<dbReference type="InterPro" id="IPR001100">
    <property type="entry name" value="Pyr_nuc-diS_OxRdtase"/>
</dbReference>
<evidence type="ECO:0000256" key="2">
    <source>
        <dbReference type="ARBA" id="ARBA00011738"/>
    </source>
</evidence>
<dbReference type="Pfam" id="PF02852">
    <property type="entry name" value="Pyr_redox_dim"/>
    <property type="match status" value="1"/>
</dbReference>
<evidence type="ECO:0000256" key="5">
    <source>
        <dbReference type="ARBA" id="ARBA00023002"/>
    </source>
</evidence>
<dbReference type="GO" id="GO:0045454">
    <property type="term" value="P:cell redox homeostasis"/>
    <property type="evidence" value="ECO:0007669"/>
    <property type="project" value="InterPro"/>
</dbReference>
<dbReference type="RefSeq" id="WP_048675061.1">
    <property type="nucleotide sequence ID" value="NZ_CBTJ020000076.1"/>
</dbReference>
<dbReference type="InterPro" id="IPR012999">
    <property type="entry name" value="Pyr_OxRdtase_I_AS"/>
</dbReference>
<keyword evidence="9" id="KW-0547">Nucleotide-binding</keyword>
<dbReference type="Gene3D" id="3.30.390.30">
    <property type="match status" value="1"/>
</dbReference>
<dbReference type="InterPro" id="IPR006322">
    <property type="entry name" value="Glutathione_Rdtase_euk/bac"/>
</dbReference>
<dbReference type="Pfam" id="PF07992">
    <property type="entry name" value="Pyr_redox_2"/>
    <property type="match status" value="1"/>
</dbReference>
<evidence type="ECO:0000256" key="7">
    <source>
        <dbReference type="ARBA" id="ARBA00023284"/>
    </source>
</evidence>
<comment type="subunit">
    <text evidence="2">Homodimer.</text>
</comment>
<evidence type="ECO:0000259" key="13">
    <source>
        <dbReference type="Pfam" id="PF07992"/>
    </source>
</evidence>
<evidence type="ECO:0000256" key="6">
    <source>
        <dbReference type="ARBA" id="ARBA00023157"/>
    </source>
</evidence>
<dbReference type="Gene3D" id="3.50.50.60">
    <property type="entry name" value="FAD/NAD(P)-binding domain"/>
    <property type="match status" value="2"/>
</dbReference>
<dbReference type="STRING" id="1400863.BN873_660073"/>
<dbReference type="GO" id="GO:0034599">
    <property type="term" value="P:cellular response to oxidative stress"/>
    <property type="evidence" value="ECO:0007669"/>
    <property type="project" value="TreeGrafter"/>
</dbReference>
<dbReference type="InterPro" id="IPR004099">
    <property type="entry name" value="Pyr_nucl-diS_OxRdtase_dimer"/>
</dbReference>
<dbReference type="SUPFAM" id="SSF55424">
    <property type="entry name" value="FAD/NAD-linked reductases, dimerisation (C-terminal) domain"/>
    <property type="match status" value="1"/>
</dbReference>
<dbReference type="PANTHER" id="PTHR42737">
    <property type="entry name" value="GLUTATHIONE REDUCTASE"/>
    <property type="match status" value="1"/>
</dbReference>
<evidence type="ECO:0000256" key="11">
    <source>
        <dbReference type="RuleBase" id="RU003691"/>
    </source>
</evidence>
<dbReference type="FunFam" id="3.50.50.60:FF:000235">
    <property type="entry name" value="Glutathione reductase"/>
    <property type="match status" value="1"/>
</dbReference>
<dbReference type="GO" id="GO:0005829">
    <property type="term" value="C:cytosol"/>
    <property type="evidence" value="ECO:0007669"/>
    <property type="project" value="TreeGrafter"/>
</dbReference>
<feature type="binding site" evidence="9">
    <location>
        <position position="303"/>
    </location>
    <ligand>
        <name>FAD</name>
        <dbReference type="ChEBI" id="CHEBI:57692"/>
    </ligand>
</feature>
<dbReference type="Proteomes" id="UP000035760">
    <property type="component" value="Unassembled WGS sequence"/>
</dbReference>
<feature type="binding site" evidence="9">
    <location>
        <position position="262"/>
    </location>
    <ligand>
        <name>NAD(+)</name>
        <dbReference type="ChEBI" id="CHEBI:57540"/>
    </ligand>
</feature>
<evidence type="ECO:0000256" key="4">
    <source>
        <dbReference type="ARBA" id="ARBA00022827"/>
    </source>
</evidence>
<dbReference type="NCBIfam" id="TIGR01421">
    <property type="entry name" value="gluta_reduc_1"/>
    <property type="match status" value="1"/>
</dbReference>
<keyword evidence="9" id="KW-0520">NAD</keyword>
<keyword evidence="3 11" id="KW-0285">Flavoprotein</keyword>
<feature type="domain" description="FAD/NAD(P)-binding" evidence="13">
    <location>
        <begin position="5"/>
        <end position="318"/>
    </location>
</feature>
<evidence type="ECO:0000313" key="14">
    <source>
        <dbReference type="EMBL" id="CDI03839.1"/>
    </source>
</evidence>
<name>W6MAP2_9GAMM</name>
<dbReference type="PANTHER" id="PTHR42737:SF2">
    <property type="entry name" value="GLUTATHIONE REDUCTASE"/>
    <property type="match status" value="1"/>
</dbReference>
<dbReference type="EC" id="1.8.1.7" evidence="14"/>
<evidence type="ECO:0000256" key="8">
    <source>
        <dbReference type="PIRSR" id="PIRSR000350-2"/>
    </source>
</evidence>
<keyword evidence="5 11" id="KW-0560">Oxidoreductase</keyword>
<evidence type="ECO:0000256" key="10">
    <source>
        <dbReference type="PIRSR" id="PIRSR000350-4"/>
    </source>
</evidence>
<dbReference type="GO" id="GO:0050661">
    <property type="term" value="F:NADP binding"/>
    <property type="evidence" value="ECO:0007669"/>
    <property type="project" value="InterPro"/>
</dbReference>
<dbReference type="GO" id="GO:0006749">
    <property type="term" value="P:glutathione metabolic process"/>
    <property type="evidence" value="ECO:0007669"/>
    <property type="project" value="InterPro"/>
</dbReference>
<evidence type="ECO:0000313" key="15">
    <source>
        <dbReference type="Proteomes" id="UP000035760"/>
    </source>
</evidence>
<dbReference type="PROSITE" id="PS00076">
    <property type="entry name" value="PYRIDINE_REDOX_1"/>
    <property type="match status" value="1"/>
</dbReference>
<keyword evidence="4 9" id="KW-0274">FAD</keyword>
<gene>
    <name evidence="14" type="primary">gor</name>
    <name evidence="14" type="ORF">BN873_660073</name>
</gene>
<keyword evidence="15" id="KW-1185">Reference proteome</keyword>
<protein>
    <submittedName>
        <fullName evidence="14">Glutathione reductase</fullName>
        <ecNumber evidence="14">1.8.1.7</ecNumber>
    </submittedName>
</protein>
<sequence>MAKHYDLIAIGGGSGGLSVAERAARYGARCALIESGRLGGTCVNVGCVPKKVMWYAAHLAHALDDAPGYGFRLDYFGFDWKKLKAARDRFVQAISDGYQGYLTEAGVELIRGFARFIDAHTLDIAGERITAEHIVIATGGRPQIPALPGAQFGISSDGFFELNACPPRVAIAGSGYIAVELAGMLHTLGSEVTLLVRGDGVLRPFDATIREQLLERLREDGINVLTRTQIRAVAQLVGGSLDLHCEGRAGALNVDTLLWAIGRTPNTDQLNLAAASVRMNPDGTIPTDPYQATNIPNIYALGDITERFHLTPVAVAAGRRLADRLFGQQPERRLPYENIPSVVFSHPPVGTIGLTEAQAREQYGDAVRIYQTRFRPMYHSFTARPTDTLMKLVCVGPEEKIVGCHLIGEGVDEMLQGFAVAIRMGATKRDFDDTVAIHPTSAEELVTMR</sequence>
<dbReference type="InterPro" id="IPR016156">
    <property type="entry name" value="FAD/NAD-linked_Rdtase_dimer_sf"/>
</dbReference>
<keyword evidence="6" id="KW-1015">Disulfide bond</keyword>